<dbReference type="InterPro" id="IPR037923">
    <property type="entry name" value="HTH-like"/>
</dbReference>
<proteinExistence type="predicted"/>
<dbReference type="Pfam" id="PF12833">
    <property type="entry name" value="HTH_18"/>
    <property type="match status" value="1"/>
</dbReference>
<dbReference type="GO" id="GO:0003700">
    <property type="term" value="F:DNA-binding transcription factor activity"/>
    <property type="evidence" value="ECO:0007669"/>
    <property type="project" value="InterPro"/>
</dbReference>
<dbReference type="InterPro" id="IPR050204">
    <property type="entry name" value="AraC_XylS_family_regulators"/>
</dbReference>
<evidence type="ECO:0000256" key="2">
    <source>
        <dbReference type="ARBA" id="ARBA00023125"/>
    </source>
</evidence>
<dbReference type="KEGG" id="avi:Avi_7070"/>
<protein>
    <submittedName>
        <fullName evidence="5">Transcriptional regulator AraC family</fullName>
    </submittedName>
</protein>
<dbReference type="EMBL" id="CP000638">
    <property type="protein sequence ID" value="ACM39799.1"/>
    <property type="molecule type" value="Genomic_DNA"/>
</dbReference>
<keyword evidence="2" id="KW-0238">DNA-binding</keyword>
<dbReference type="Gene3D" id="1.10.10.60">
    <property type="entry name" value="Homeodomain-like"/>
    <property type="match status" value="1"/>
</dbReference>
<evidence type="ECO:0000256" key="1">
    <source>
        <dbReference type="ARBA" id="ARBA00023015"/>
    </source>
</evidence>
<dbReference type="SUPFAM" id="SSF46689">
    <property type="entry name" value="Homeodomain-like"/>
    <property type="match status" value="2"/>
</dbReference>
<dbReference type="HOGENOM" id="CLU_000445_88_16_5"/>
<organism evidence="5 6">
    <name type="scientific">Allorhizobium ampelinum (strain ATCC BAA-846 / DSM 112012 / S4)</name>
    <name type="common">Agrobacterium vitis (strain S4)</name>
    <dbReference type="NCBI Taxonomy" id="311402"/>
    <lineage>
        <taxon>Bacteria</taxon>
        <taxon>Pseudomonadati</taxon>
        <taxon>Pseudomonadota</taxon>
        <taxon>Alphaproteobacteria</taxon>
        <taxon>Hyphomicrobiales</taxon>
        <taxon>Rhizobiaceae</taxon>
        <taxon>Rhizobium/Agrobacterium group</taxon>
        <taxon>Allorhizobium</taxon>
        <taxon>Allorhizobium ampelinum</taxon>
    </lineage>
</organism>
<keyword evidence="1" id="KW-0805">Transcription regulation</keyword>
<dbReference type="SMART" id="SM00342">
    <property type="entry name" value="HTH_ARAC"/>
    <property type="match status" value="1"/>
</dbReference>
<dbReference type="InterPro" id="IPR009057">
    <property type="entry name" value="Homeodomain-like_sf"/>
</dbReference>
<name>B9K4K1_ALLAM</name>
<keyword evidence="6" id="KW-1185">Reference proteome</keyword>
<accession>B9K4K1</accession>
<dbReference type="SUPFAM" id="SSF51215">
    <property type="entry name" value="Regulatory protein AraC"/>
    <property type="match status" value="1"/>
</dbReference>
<dbReference type="DNASU" id="7380128"/>
<dbReference type="PANTHER" id="PTHR46796">
    <property type="entry name" value="HTH-TYPE TRANSCRIPTIONAL ACTIVATOR RHAS-RELATED"/>
    <property type="match status" value="1"/>
</dbReference>
<dbReference type="AlphaFoldDB" id="B9K4K1"/>
<dbReference type="RefSeq" id="WP_015918242.1">
    <property type="nucleotide sequence ID" value="NC_011981.1"/>
</dbReference>
<dbReference type="InterPro" id="IPR018060">
    <property type="entry name" value="HTH_AraC"/>
</dbReference>
<dbReference type="PROSITE" id="PS01124">
    <property type="entry name" value="HTH_ARAC_FAMILY_2"/>
    <property type="match status" value="1"/>
</dbReference>
<evidence type="ECO:0000313" key="6">
    <source>
        <dbReference type="Proteomes" id="UP000001596"/>
    </source>
</evidence>
<reference evidence="5 6" key="1">
    <citation type="journal article" date="2009" name="J. Bacteriol.">
        <title>Genome sequences of three Agrobacterium biovars help elucidate the evolution of multichromosome genomes in bacteria.</title>
        <authorList>
            <person name="Slater S.C."/>
            <person name="Goldman B.S."/>
            <person name="Goodner B."/>
            <person name="Setubal J.C."/>
            <person name="Farrand S.K."/>
            <person name="Nester E.W."/>
            <person name="Burr T.J."/>
            <person name="Banta L."/>
            <person name="Dickerman A.W."/>
            <person name="Paulsen I."/>
            <person name="Otten L."/>
            <person name="Suen G."/>
            <person name="Welch R."/>
            <person name="Almeida N.F."/>
            <person name="Arnold F."/>
            <person name="Burton O.T."/>
            <person name="Du Z."/>
            <person name="Ewing A."/>
            <person name="Godsy E."/>
            <person name="Heisel S."/>
            <person name="Houmiel K.L."/>
            <person name="Jhaveri J."/>
            <person name="Lu J."/>
            <person name="Miller N.M."/>
            <person name="Norton S."/>
            <person name="Chen Q."/>
            <person name="Phoolcharoen W."/>
            <person name="Ohlin V."/>
            <person name="Ondrusek D."/>
            <person name="Pride N."/>
            <person name="Stricklin S.L."/>
            <person name="Sun J."/>
            <person name="Wheeler C."/>
            <person name="Wilson L."/>
            <person name="Zhu H."/>
            <person name="Wood D.W."/>
        </authorList>
    </citation>
    <scope>NUCLEOTIDE SEQUENCE [LARGE SCALE GENOMIC DNA]</scope>
    <source>
        <strain evidence="6">S4 / ATCC BAA-846</strain>
        <plasmid evidence="5 6">pAtS4e</plasmid>
    </source>
</reference>
<gene>
    <name evidence="5" type="ordered locus">Avi_7070</name>
</gene>
<evidence type="ECO:0000256" key="3">
    <source>
        <dbReference type="ARBA" id="ARBA00023163"/>
    </source>
</evidence>
<dbReference type="Proteomes" id="UP000001596">
    <property type="component" value="Plasmid pAtS4e"/>
</dbReference>
<dbReference type="GO" id="GO:0043565">
    <property type="term" value="F:sequence-specific DNA binding"/>
    <property type="evidence" value="ECO:0007669"/>
    <property type="project" value="InterPro"/>
</dbReference>
<keyword evidence="5" id="KW-0614">Plasmid</keyword>
<evidence type="ECO:0000259" key="4">
    <source>
        <dbReference type="PROSITE" id="PS01124"/>
    </source>
</evidence>
<evidence type="ECO:0000313" key="5">
    <source>
        <dbReference type="EMBL" id="ACM39799.1"/>
    </source>
</evidence>
<sequence>MNAQEERSRDWVSIRRPFAKAGLETMTARYIQQSFKPHAHDEYVIGIIEGGVHSVWCRGIHHNMPSGTVVTMHPGDVHYGNAAIAEGWKQRMIYISENEIGKFISDIAGGDKFLLPDFKQTFHDRPDLAHSFAQFHEVLHSSPLALARDVALDSIMRVTIGALSPDFVKAKDAKQPSGRIADAVEFLHNRIEDDVTLDELCDVAGLRRRQTIEAFKRCTGLPPHAYHVIQKVKAVKTMLRDGFSATEAAARAGFADQSHMTRHFVGVVGMTPGAYALDCQKKY</sequence>
<dbReference type="PANTHER" id="PTHR46796:SF2">
    <property type="entry name" value="TRANSCRIPTIONAL REGULATORY PROTEIN"/>
    <property type="match status" value="1"/>
</dbReference>
<dbReference type="Pfam" id="PF02311">
    <property type="entry name" value="AraC_binding"/>
    <property type="match status" value="1"/>
</dbReference>
<feature type="domain" description="HTH araC/xylS-type" evidence="4">
    <location>
        <begin position="181"/>
        <end position="278"/>
    </location>
</feature>
<keyword evidence="3" id="KW-0804">Transcription</keyword>
<geneLocation type="plasmid" evidence="5 6">
    <name>pAtS4e</name>
</geneLocation>
<dbReference type="InterPro" id="IPR003313">
    <property type="entry name" value="AraC-bd"/>
</dbReference>
<dbReference type="eggNOG" id="COG2207">
    <property type="taxonomic scope" value="Bacteria"/>
</dbReference>